<name>A0A9N7UQ91_PLEPL</name>
<organism evidence="5 6">
    <name type="scientific">Pleuronectes platessa</name>
    <name type="common">European plaice</name>
    <dbReference type="NCBI Taxonomy" id="8262"/>
    <lineage>
        <taxon>Eukaryota</taxon>
        <taxon>Metazoa</taxon>
        <taxon>Chordata</taxon>
        <taxon>Craniata</taxon>
        <taxon>Vertebrata</taxon>
        <taxon>Euteleostomi</taxon>
        <taxon>Actinopterygii</taxon>
        <taxon>Neopterygii</taxon>
        <taxon>Teleostei</taxon>
        <taxon>Neoteleostei</taxon>
        <taxon>Acanthomorphata</taxon>
        <taxon>Carangaria</taxon>
        <taxon>Pleuronectiformes</taxon>
        <taxon>Pleuronectoidei</taxon>
        <taxon>Pleuronectidae</taxon>
        <taxon>Pleuronectes</taxon>
    </lineage>
</organism>
<dbReference type="GO" id="GO:0042953">
    <property type="term" value="P:lipoprotein transport"/>
    <property type="evidence" value="ECO:0007669"/>
    <property type="project" value="TreeGrafter"/>
</dbReference>
<dbReference type="GO" id="GO:0030301">
    <property type="term" value="P:cholesterol transport"/>
    <property type="evidence" value="ECO:0007669"/>
    <property type="project" value="TreeGrafter"/>
</dbReference>
<dbReference type="EMBL" id="CADEAL010001938">
    <property type="protein sequence ID" value="CAB1436782.1"/>
    <property type="molecule type" value="Genomic_DNA"/>
</dbReference>
<comment type="caution">
    <text evidence="5">The sequence shown here is derived from an EMBL/GenBank/DDBJ whole genome shotgun (WGS) entry which is preliminary data.</text>
</comment>
<dbReference type="GO" id="GO:0120020">
    <property type="term" value="F:cholesterol transfer activity"/>
    <property type="evidence" value="ECO:0007669"/>
    <property type="project" value="TreeGrafter"/>
</dbReference>
<dbReference type="GO" id="GO:0006642">
    <property type="term" value="P:triglyceride mobilization"/>
    <property type="evidence" value="ECO:0007669"/>
    <property type="project" value="TreeGrafter"/>
</dbReference>
<evidence type="ECO:0000259" key="4">
    <source>
        <dbReference type="PROSITE" id="PS51211"/>
    </source>
</evidence>
<dbReference type="GO" id="GO:0042632">
    <property type="term" value="P:cholesterol homeostasis"/>
    <property type="evidence" value="ECO:0007669"/>
    <property type="project" value="TreeGrafter"/>
</dbReference>
<dbReference type="FunFam" id="2.30.230.10:FF:000003">
    <property type="entry name" value="Apolipoprotein B"/>
    <property type="match status" value="1"/>
</dbReference>
<dbReference type="Gene3D" id="2.30.230.10">
    <property type="entry name" value="Lipovitellin, beta-sheet shell regions, chain A"/>
    <property type="match status" value="1"/>
</dbReference>
<dbReference type="PANTHER" id="PTHR13769">
    <property type="entry name" value="APOLIPOPROTEIN B"/>
    <property type="match status" value="1"/>
</dbReference>
<dbReference type="GO" id="GO:0034362">
    <property type="term" value="C:low-density lipoprotein particle"/>
    <property type="evidence" value="ECO:0007669"/>
    <property type="project" value="TreeGrafter"/>
</dbReference>
<dbReference type="PROSITE" id="PS51211">
    <property type="entry name" value="VITELLOGENIN"/>
    <property type="match status" value="1"/>
</dbReference>
<dbReference type="Proteomes" id="UP001153269">
    <property type="component" value="Unassembled WGS sequence"/>
</dbReference>
<keyword evidence="1 3" id="KW-0732">Signal</keyword>
<feature type="signal peptide" evidence="3">
    <location>
        <begin position="1"/>
        <end position="20"/>
    </location>
</feature>
<evidence type="ECO:0000256" key="2">
    <source>
        <dbReference type="PROSITE-ProRule" id="PRU00557"/>
    </source>
</evidence>
<keyword evidence="6" id="KW-1185">Reference proteome</keyword>
<feature type="chain" id="PRO_5040462948" description="Vitellogenin domain-containing protein" evidence="3">
    <location>
        <begin position="21"/>
        <end position="312"/>
    </location>
</feature>
<evidence type="ECO:0000256" key="1">
    <source>
        <dbReference type="ARBA" id="ARBA00022729"/>
    </source>
</evidence>
<dbReference type="InterPro" id="IPR015819">
    <property type="entry name" value="Lipid_transp_b-sht_shell"/>
</dbReference>
<evidence type="ECO:0000256" key="3">
    <source>
        <dbReference type="SAM" id="SignalP"/>
    </source>
</evidence>
<comment type="caution">
    <text evidence="2">Lacks conserved residue(s) required for the propagation of feature annotation.</text>
</comment>
<proteinExistence type="predicted"/>
<dbReference type="Pfam" id="PF01347">
    <property type="entry name" value="Vitellogenin_N"/>
    <property type="match status" value="1"/>
</dbReference>
<sequence>MGDSKLCLLLLLSTSALAFAQDEDVPTCLLATRYKTLHKYEYRYEAESLNAINGASTLKNGPKGSCMVQIEVPQTCSYIVRTTGCMLSEVADMDTEGNLVFRPAAGSDAFAAEMEKYPLKVVVEGVYDVKLYPEEGETLTILNIKRGIISALAVPLVEEDKNNIMPTIHGMCKTHSTVNAREDIATDITLNRDLSKCEEFLPVREHTSPLALISGMHYPLSQLVRSSQTCNYKFDNENKHMTSGSCTEKHILIPFSNKGEYGVTNVGKQELTLVEVTPHNDRVFDHSEVCQGSSHGELVQRQDCCPRIRMQV</sequence>
<feature type="domain" description="Vitellogenin" evidence="4">
    <location>
        <begin position="34"/>
        <end position="312"/>
    </location>
</feature>
<dbReference type="GO" id="GO:0034359">
    <property type="term" value="C:mature chylomicron"/>
    <property type="evidence" value="ECO:0007669"/>
    <property type="project" value="TreeGrafter"/>
</dbReference>
<gene>
    <name evidence="5" type="ORF">PLEPLA_LOCUS24815</name>
</gene>
<protein>
    <recommendedName>
        <fullName evidence="4">Vitellogenin domain-containing protein</fullName>
    </recommendedName>
</protein>
<dbReference type="InterPro" id="IPR001747">
    <property type="entry name" value="Vitellogenin_N"/>
</dbReference>
<dbReference type="InterPro" id="IPR052418">
    <property type="entry name" value="Apolipoprotein_B"/>
</dbReference>
<accession>A0A9N7UQ91</accession>
<dbReference type="GO" id="GO:0034361">
    <property type="term" value="C:very-low-density lipoprotein particle"/>
    <property type="evidence" value="ECO:0007669"/>
    <property type="project" value="TreeGrafter"/>
</dbReference>
<dbReference type="AlphaFoldDB" id="A0A9N7UQ91"/>
<dbReference type="SUPFAM" id="SSF56968">
    <property type="entry name" value="Lipovitellin-phosvitin complex, beta-sheet shell regions"/>
    <property type="match status" value="1"/>
</dbReference>
<reference evidence="5" key="1">
    <citation type="submission" date="2020-03" db="EMBL/GenBank/DDBJ databases">
        <authorList>
            <person name="Weist P."/>
        </authorList>
    </citation>
    <scope>NUCLEOTIDE SEQUENCE</scope>
</reference>
<dbReference type="PANTHER" id="PTHR13769:SF5">
    <property type="entry name" value="APOLIPOPROTEIN B-100-RELATED"/>
    <property type="match status" value="1"/>
</dbReference>
<dbReference type="InterPro" id="IPR015816">
    <property type="entry name" value="Vitellinogen_b-sht_N"/>
</dbReference>
<evidence type="ECO:0000313" key="6">
    <source>
        <dbReference type="Proteomes" id="UP001153269"/>
    </source>
</evidence>
<dbReference type="GO" id="GO:0050750">
    <property type="term" value="F:low-density lipoprotein particle receptor binding"/>
    <property type="evidence" value="ECO:0007669"/>
    <property type="project" value="TreeGrafter"/>
</dbReference>
<evidence type="ECO:0000313" key="5">
    <source>
        <dbReference type="EMBL" id="CAB1436782.1"/>
    </source>
</evidence>